<feature type="transmembrane region" description="Helical" evidence="1">
    <location>
        <begin position="168"/>
        <end position="186"/>
    </location>
</feature>
<feature type="transmembrane region" description="Helical" evidence="1">
    <location>
        <begin position="142"/>
        <end position="161"/>
    </location>
</feature>
<protein>
    <submittedName>
        <fullName evidence="2">Uncharacterized protein</fullName>
    </submittedName>
</protein>
<keyword evidence="1" id="KW-0472">Membrane</keyword>
<sequence>MRRVLLTGLAAVPAGLALGVVTQGVDHVDVRLRWVGALGVPWLALAFGLGALARARTAGAVSGAVALVVATGAWYALHAASMGSIRVAPVALAWATAGVASGAVFGFLGAHWRAGHVAPVALMAGAFAGEALVLATEWPRHVAVTVLAAEIAIAAMLPFLLTRPARAIPLVLALTAVATIVMGTAAEEVRAMARAAGWRGL</sequence>
<evidence type="ECO:0000313" key="2">
    <source>
        <dbReference type="EMBL" id="CAA9538809.1"/>
    </source>
</evidence>
<keyword evidence="1" id="KW-0812">Transmembrane</keyword>
<accession>A0A6J4U349</accession>
<feature type="transmembrane region" description="Helical" evidence="1">
    <location>
        <begin position="60"/>
        <end position="77"/>
    </location>
</feature>
<evidence type="ECO:0000256" key="1">
    <source>
        <dbReference type="SAM" id="Phobius"/>
    </source>
</evidence>
<keyword evidence="1" id="KW-1133">Transmembrane helix</keyword>
<organism evidence="2">
    <name type="scientific">uncultured Solirubrobacteraceae bacterium</name>
    <dbReference type="NCBI Taxonomy" id="1162706"/>
    <lineage>
        <taxon>Bacteria</taxon>
        <taxon>Bacillati</taxon>
        <taxon>Actinomycetota</taxon>
        <taxon>Thermoleophilia</taxon>
        <taxon>Solirubrobacterales</taxon>
        <taxon>Solirubrobacteraceae</taxon>
        <taxon>environmental samples</taxon>
    </lineage>
</organism>
<proteinExistence type="predicted"/>
<dbReference type="EMBL" id="CADCVT010000500">
    <property type="protein sequence ID" value="CAA9538809.1"/>
    <property type="molecule type" value="Genomic_DNA"/>
</dbReference>
<feature type="transmembrane region" description="Helical" evidence="1">
    <location>
        <begin position="35"/>
        <end position="53"/>
    </location>
</feature>
<feature type="transmembrane region" description="Helical" evidence="1">
    <location>
        <begin position="117"/>
        <end position="136"/>
    </location>
</feature>
<name>A0A6J4U349_9ACTN</name>
<gene>
    <name evidence="2" type="ORF">AVDCRST_MAG85-4394</name>
</gene>
<reference evidence="2" key="1">
    <citation type="submission" date="2020-02" db="EMBL/GenBank/DDBJ databases">
        <authorList>
            <person name="Meier V. D."/>
        </authorList>
    </citation>
    <scope>NUCLEOTIDE SEQUENCE</scope>
    <source>
        <strain evidence="2">AVDCRST_MAG85</strain>
    </source>
</reference>
<dbReference type="InterPro" id="IPR045393">
    <property type="entry name" value="DUF6518"/>
</dbReference>
<dbReference type="Pfam" id="PF20128">
    <property type="entry name" value="DUF6518"/>
    <property type="match status" value="1"/>
</dbReference>
<dbReference type="AlphaFoldDB" id="A0A6J4U349"/>
<feature type="transmembrane region" description="Helical" evidence="1">
    <location>
        <begin position="89"/>
        <end position="110"/>
    </location>
</feature>